<dbReference type="PROSITE" id="PS51180">
    <property type="entry name" value="BRO1"/>
    <property type="match status" value="1"/>
</dbReference>
<dbReference type="GO" id="GO:0071467">
    <property type="term" value="P:cellular response to pH"/>
    <property type="evidence" value="ECO:0007669"/>
    <property type="project" value="InterPro"/>
</dbReference>
<dbReference type="InterPro" id="IPR038499">
    <property type="entry name" value="BRO1_sf"/>
</dbReference>
<sequence length="513" mass="55907">MTSYIYELPTTGSISFSDFAIDTTEGNVYTSRIADATQARANMRDVLKQSRRTDSEERDYLRIIKVLDDYIPYLRGIIVCIQSDELQFKYEPAFSWRTTLSATLFNTSPRLRLPSLQADLASTLLTYAMALSNFSHSVTASLGAYEYEPAISEKVRKEKDERLNFGVTLLCRASGVFSAISEGVLNELDKVGSGGGGGWVRPPDLWKEVNAALAKMALADAQSLAIRKLLSKAAFESTLSPGPPLPKSHPSTALIAKLHLDCAALYSSARTLAMSSSKSSLTSGLKASFGSTSKSQNDVGARGGSGEVSTDLLKYLERESKFHTAIAHKWLGVDAGETAKPGKGGEAVGFLKWVQQELEDLHTPRLSKGLGIGRDAAKGRDHDGRKARIEKELKSVKVFLDHYRKLNDSLIFDSVPKPSGLQTLIPEGRMAVTAKPYVFPDPAFGPGSKGYQTRSRTRNRIQESEDETLGIEALRIGQANNNRYGTVDDDSSDDDGKIEGTATRTYVGAGSYF</sequence>
<comment type="caution">
    <text evidence="5">The sequence shown here is derived from an EMBL/GenBank/DDBJ whole genome shotgun (WGS) entry which is preliminary data.</text>
</comment>
<evidence type="ECO:0000256" key="2">
    <source>
        <dbReference type="ARBA" id="ARBA00022193"/>
    </source>
</evidence>
<dbReference type="OrthoDB" id="10266451at2759"/>
<gene>
    <name evidence="5" type="ORF">JVT61DRAFT_3064</name>
</gene>
<dbReference type="GO" id="GO:0005886">
    <property type="term" value="C:plasma membrane"/>
    <property type="evidence" value="ECO:0007669"/>
    <property type="project" value="TreeGrafter"/>
</dbReference>
<dbReference type="Proteomes" id="UP000683000">
    <property type="component" value="Unassembled WGS sequence"/>
</dbReference>
<dbReference type="PANTHER" id="PTHR40463:SF1">
    <property type="entry name" value="PH-RESPONSE REGULATOR PROTEIN PALC"/>
    <property type="match status" value="1"/>
</dbReference>
<dbReference type="SMART" id="SM01041">
    <property type="entry name" value="BRO1"/>
    <property type="match status" value="1"/>
</dbReference>
<evidence type="ECO:0000313" key="6">
    <source>
        <dbReference type="Proteomes" id="UP000683000"/>
    </source>
</evidence>
<accession>A0A8I2YNP1</accession>
<organism evidence="5 6">
    <name type="scientific">Boletus reticuloceps</name>
    <dbReference type="NCBI Taxonomy" id="495285"/>
    <lineage>
        <taxon>Eukaryota</taxon>
        <taxon>Fungi</taxon>
        <taxon>Dikarya</taxon>
        <taxon>Basidiomycota</taxon>
        <taxon>Agaricomycotina</taxon>
        <taxon>Agaricomycetes</taxon>
        <taxon>Agaricomycetidae</taxon>
        <taxon>Boletales</taxon>
        <taxon>Boletineae</taxon>
        <taxon>Boletaceae</taxon>
        <taxon>Boletoideae</taxon>
        <taxon>Boletus</taxon>
    </lineage>
</organism>
<keyword evidence="6" id="KW-1185">Reference proteome</keyword>
<dbReference type="EMBL" id="JAGFBS010000014">
    <property type="protein sequence ID" value="KAG6375505.1"/>
    <property type="molecule type" value="Genomic_DNA"/>
</dbReference>
<comment type="similarity">
    <text evidence="1">Belongs to the palC family.</text>
</comment>
<proteinExistence type="inferred from homology"/>
<feature type="compositionally biased region" description="Polar residues" evidence="3">
    <location>
        <begin position="289"/>
        <end position="298"/>
    </location>
</feature>
<dbReference type="Pfam" id="PF03097">
    <property type="entry name" value="BRO1"/>
    <property type="match status" value="1"/>
</dbReference>
<evidence type="ECO:0000256" key="1">
    <source>
        <dbReference type="ARBA" id="ARBA00010997"/>
    </source>
</evidence>
<evidence type="ECO:0000259" key="4">
    <source>
        <dbReference type="PROSITE" id="PS51180"/>
    </source>
</evidence>
<name>A0A8I2YNP1_9AGAM</name>
<reference evidence="5" key="1">
    <citation type="submission" date="2021-03" db="EMBL/GenBank/DDBJ databases">
        <title>Evolutionary innovations through gain and loss of genes in the ectomycorrhizal Boletales.</title>
        <authorList>
            <person name="Wu G."/>
            <person name="Miyauchi S."/>
            <person name="Morin E."/>
            <person name="Yang Z.-L."/>
            <person name="Xu J."/>
            <person name="Martin F.M."/>
        </authorList>
    </citation>
    <scope>NUCLEOTIDE SEQUENCE</scope>
    <source>
        <strain evidence="5">BR01</strain>
    </source>
</reference>
<feature type="region of interest" description="Disordered" evidence="3">
    <location>
        <begin position="282"/>
        <end position="305"/>
    </location>
</feature>
<dbReference type="PANTHER" id="PTHR40463">
    <property type="entry name" value="PH-RESPONSE REGULATOR PROTEIN PALC"/>
    <property type="match status" value="1"/>
</dbReference>
<protein>
    <recommendedName>
        <fullName evidence="2">pH-response regulator protein palC</fullName>
    </recommendedName>
</protein>
<evidence type="ECO:0000256" key="3">
    <source>
        <dbReference type="SAM" id="MobiDB-lite"/>
    </source>
</evidence>
<dbReference type="InterPro" id="IPR037505">
    <property type="entry name" value="pH-resp_palC"/>
</dbReference>
<feature type="domain" description="BRO1" evidence="4">
    <location>
        <begin position="2"/>
        <end position="513"/>
    </location>
</feature>
<dbReference type="InterPro" id="IPR004328">
    <property type="entry name" value="BRO1_dom"/>
</dbReference>
<dbReference type="AlphaFoldDB" id="A0A8I2YNP1"/>
<evidence type="ECO:0000313" key="5">
    <source>
        <dbReference type="EMBL" id="KAG6375505.1"/>
    </source>
</evidence>
<dbReference type="Gene3D" id="1.25.40.280">
    <property type="entry name" value="alix/aip1 like domains"/>
    <property type="match status" value="1"/>
</dbReference>